<organism evidence="2 3">
    <name type="scientific">Gordonia jinhuaensis</name>
    <dbReference type="NCBI Taxonomy" id="1517702"/>
    <lineage>
        <taxon>Bacteria</taxon>
        <taxon>Bacillati</taxon>
        <taxon>Actinomycetota</taxon>
        <taxon>Actinomycetes</taxon>
        <taxon>Mycobacteriales</taxon>
        <taxon>Gordoniaceae</taxon>
        <taxon>Gordonia</taxon>
    </lineage>
</organism>
<protein>
    <submittedName>
        <fullName evidence="2">Penicillin-binding protein</fullName>
    </submittedName>
</protein>
<keyword evidence="3" id="KW-1185">Reference proteome</keyword>
<dbReference type="Pfam" id="PF00144">
    <property type="entry name" value="Beta-lactamase"/>
    <property type="match status" value="1"/>
</dbReference>
<dbReference type="PANTHER" id="PTHR46825">
    <property type="entry name" value="D-ALANYL-D-ALANINE-CARBOXYPEPTIDASE/ENDOPEPTIDASE AMPH"/>
    <property type="match status" value="1"/>
</dbReference>
<dbReference type="RefSeq" id="WP_188588180.1">
    <property type="nucleotide sequence ID" value="NZ_BMGC01000038.1"/>
</dbReference>
<name>A0A916THN3_9ACTN</name>
<dbReference type="InterPro" id="IPR001466">
    <property type="entry name" value="Beta-lactam-related"/>
</dbReference>
<dbReference type="InterPro" id="IPR050491">
    <property type="entry name" value="AmpC-like"/>
</dbReference>
<reference evidence="2" key="2">
    <citation type="submission" date="2020-09" db="EMBL/GenBank/DDBJ databases">
        <authorList>
            <person name="Sun Q."/>
            <person name="Zhou Y."/>
        </authorList>
    </citation>
    <scope>NUCLEOTIDE SEQUENCE</scope>
    <source>
        <strain evidence="2">CGMCC 1.12827</strain>
    </source>
</reference>
<dbReference type="AlphaFoldDB" id="A0A916THN3"/>
<comment type="caution">
    <text evidence="2">The sequence shown here is derived from an EMBL/GenBank/DDBJ whole genome shotgun (WGS) entry which is preliminary data.</text>
</comment>
<evidence type="ECO:0000313" key="2">
    <source>
        <dbReference type="EMBL" id="GGB44287.1"/>
    </source>
</evidence>
<sequence length="509" mass="53817">MTQRIDAAQAALQAQIPDVPATAPSISAAVFDATGVIAWVGHGEPRRDGTAPTRSTVYRIASMSKSFLAAAALSLREAGSLDFDAPAVDYVPEMRGITYRGRRVEPTIAMLLANRGGFAEDNRWGDRHLGATREYIGSLVAAGIPLALAPDTAYQYSNLGMSLVGRAIETVCDAPVEEVVRQRILDPLGLTSTVYDHHLLSPETDIAIGRRTFDGGATWVDEPFLQPGALGCIGGLFSTVDDVAAWASFLASAFGDQPRRHDVLSAASRLQMQRPHTVITSADRDITGENLDGAGYGYGLVIEQHRRFGRVVAHSGGLPGFSSHMRWHAETGVGTVVFANSDAISTGTYSTALLLDVLERLDAPAATVGLWQASVEAAALVDEIICGRHGFVAVDPRGAVFAANVFADIPADIRIARLRVLVDAIGGLADHPTPFGERITSSPTAAILRWQIPGRCGALFCEVRMIGLATPLVQSVSIDLADASGLHAVHAAAGVGDHVRPSGQTHAQE</sequence>
<reference evidence="2" key="1">
    <citation type="journal article" date="2014" name="Int. J. Syst. Evol. Microbiol.">
        <title>Complete genome sequence of Corynebacterium casei LMG S-19264T (=DSM 44701T), isolated from a smear-ripened cheese.</title>
        <authorList>
            <consortium name="US DOE Joint Genome Institute (JGI-PGF)"/>
            <person name="Walter F."/>
            <person name="Albersmeier A."/>
            <person name="Kalinowski J."/>
            <person name="Ruckert C."/>
        </authorList>
    </citation>
    <scope>NUCLEOTIDE SEQUENCE</scope>
    <source>
        <strain evidence="2">CGMCC 1.12827</strain>
    </source>
</reference>
<gene>
    <name evidence="2" type="ORF">GCM10011489_34730</name>
</gene>
<dbReference type="InterPro" id="IPR012338">
    <property type="entry name" value="Beta-lactam/transpept-like"/>
</dbReference>
<dbReference type="EMBL" id="BMGC01000038">
    <property type="protein sequence ID" value="GGB44287.1"/>
    <property type="molecule type" value="Genomic_DNA"/>
</dbReference>
<proteinExistence type="predicted"/>
<dbReference type="SUPFAM" id="SSF56601">
    <property type="entry name" value="beta-lactamase/transpeptidase-like"/>
    <property type="match status" value="1"/>
</dbReference>
<accession>A0A916THN3</accession>
<feature type="domain" description="Beta-lactamase-related" evidence="1">
    <location>
        <begin position="23"/>
        <end position="343"/>
    </location>
</feature>
<evidence type="ECO:0000313" key="3">
    <source>
        <dbReference type="Proteomes" id="UP000621454"/>
    </source>
</evidence>
<dbReference type="PANTHER" id="PTHR46825:SF15">
    <property type="entry name" value="BETA-LACTAMASE-RELATED DOMAIN-CONTAINING PROTEIN"/>
    <property type="match status" value="1"/>
</dbReference>
<evidence type="ECO:0000259" key="1">
    <source>
        <dbReference type="Pfam" id="PF00144"/>
    </source>
</evidence>
<dbReference type="Gene3D" id="3.40.710.10">
    <property type="entry name" value="DD-peptidase/beta-lactamase superfamily"/>
    <property type="match status" value="1"/>
</dbReference>
<dbReference type="Proteomes" id="UP000621454">
    <property type="component" value="Unassembled WGS sequence"/>
</dbReference>